<evidence type="ECO:0000313" key="2">
    <source>
        <dbReference type="EMBL" id="AVB75946.1"/>
    </source>
</evidence>
<dbReference type="EMBL" id="CP026606">
    <property type="protein sequence ID" value="AVB75946.1"/>
    <property type="molecule type" value="Genomic_DNA"/>
</dbReference>
<name>A0A2L1CAP3_METMI</name>
<proteinExistence type="predicted"/>
<dbReference type="Proteomes" id="UP000239462">
    <property type="component" value="Chromosome"/>
</dbReference>
<dbReference type="RefSeq" id="WP_104837561.1">
    <property type="nucleotide sequence ID" value="NZ_CP026606.1"/>
</dbReference>
<reference evidence="3" key="1">
    <citation type="journal article" date="2018" name="Genome Announc.">
        <title>Complete Genome Sequence of the Methanococcus maripaludis Type Strain JJ (DSM 2067), a Model for Selenoprotein Synthesis in Archaea.</title>
        <authorList>
            <person name="Poehlein A."/>
            <person name="Heym D."/>
            <person name="Quitzke V."/>
            <person name="Fersch J."/>
            <person name="Daniel R."/>
            <person name="Rother M."/>
        </authorList>
    </citation>
    <scope>NUCLEOTIDE SEQUENCE [LARGE SCALE GENOMIC DNA]</scope>
    <source>
        <strain evidence="3">DSM 2067</strain>
    </source>
</reference>
<feature type="domain" description="NurA" evidence="1">
    <location>
        <begin position="191"/>
        <end position="517"/>
    </location>
</feature>
<dbReference type="Pfam" id="PF09376">
    <property type="entry name" value="NurA"/>
    <property type="match status" value="1"/>
</dbReference>
<accession>A0A2L1CAP3</accession>
<dbReference type="AlphaFoldDB" id="A0A2L1CAP3"/>
<dbReference type="KEGG" id="mmad:MMJJ_05290"/>
<organism evidence="2 3">
    <name type="scientific">Methanococcus maripaludis</name>
    <name type="common">Methanococcus deltae</name>
    <dbReference type="NCBI Taxonomy" id="39152"/>
    <lineage>
        <taxon>Archaea</taxon>
        <taxon>Methanobacteriati</taxon>
        <taxon>Methanobacteriota</taxon>
        <taxon>Methanomada group</taxon>
        <taxon>Methanococci</taxon>
        <taxon>Methanococcales</taxon>
        <taxon>Methanococcaceae</taxon>
        <taxon>Methanococcus</taxon>
    </lineage>
</organism>
<dbReference type="InterPro" id="IPR018977">
    <property type="entry name" value="NurA_domain"/>
</dbReference>
<gene>
    <name evidence="2" type="ORF">MMJJ_05290</name>
</gene>
<sequence>MASNKLENVKEYIKDPGKHKALVNHYLLISNELNDNKELLETLLNFNMNELPKAILSSTPLQLKNLKGGPLSDFPLEIKSCLKNNRVFTTQKELIKNLDLDKVTNLLKSEKIELIGIDESKVEIPRAGCLFAYLKSVAFRISLDNEKQIESIGPMVNKFRVTIKDEEDAEFEKESQLIGYLRNMFVAWVAIKNSLENGYKPIVFLHGPLVRAIGGFTDIVFEKDTLIDLFTISEDIDVNENSDFSISGKEIIKEFHENESKNWHKIYSKTIKRLNDPDYSGKDLWKQALPVDITEEDEPLKSFEEREYYPGISIYFWMLGKLYDVCKENKVPLTATVESISRSTEFLQYVLPTLLDKTPDILPEDIMEFEKGYDKIIKIRNDDGRKENFYRKTYGLLKNLNITDSVVTSYLLNESEYTTPIRTCRYQPRSMYLNALGHRELGIKDNYSPILEHYFKASNKIFFSYLKTTPLREPIRVEFFNIYDNYDEIIGLNYLFSLMYPDYGIPVMIFYADKIARTHKNYLQIILDSISYDMLVKGEFDIEKFLRFGNHFTRNFFER</sequence>
<dbReference type="GeneID" id="36101620"/>
<protein>
    <submittedName>
        <fullName evidence="2">NurA domain protein</fullName>
    </submittedName>
</protein>
<evidence type="ECO:0000313" key="3">
    <source>
        <dbReference type="Proteomes" id="UP000239462"/>
    </source>
</evidence>
<evidence type="ECO:0000259" key="1">
    <source>
        <dbReference type="Pfam" id="PF09376"/>
    </source>
</evidence>